<dbReference type="RefSeq" id="WP_105043855.1">
    <property type="nucleotide sequence ID" value="NZ_MQWA01000001.1"/>
</dbReference>
<evidence type="ECO:0000313" key="2">
    <source>
        <dbReference type="Proteomes" id="UP000239907"/>
    </source>
</evidence>
<keyword evidence="2" id="KW-1185">Reference proteome</keyword>
<reference evidence="1 2" key="1">
    <citation type="submission" date="2016-12" db="EMBL/GenBank/DDBJ databases">
        <title>Study of bacterial adaptation to deep sea.</title>
        <authorList>
            <person name="Song J."/>
            <person name="Yoshizawa S."/>
            <person name="Kogure K."/>
        </authorList>
    </citation>
    <scope>NUCLEOTIDE SEQUENCE [LARGE SCALE GENOMIC DNA]</scope>
    <source>
        <strain evidence="1 2">SAORIC-165</strain>
    </source>
</reference>
<accession>A0A2S7U4N6</accession>
<dbReference type="EMBL" id="MQWA01000001">
    <property type="protein sequence ID" value="PQJ29354.1"/>
    <property type="molecule type" value="Genomic_DNA"/>
</dbReference>
<organism evidence="1 2">
    <name type="scientific">Rubritalea profundi</name>
    <dbReference type="NCBI Taxonomy" id="1658618"/>
    <lineage>
        <taxon>Bacteria</taxon>
        <taxon>Pseudomonadati</taxon>
        <taxon>Verrucomicrobiota</taxon>
        <taxon>Verrucomicrobiia</taxon>
        <taxon>Verrucomicrobiales</taxon>
        <taxon>Rubritaleaceae</taxon>
        <taxon>Rubritalea</taxon>
    </lineage>
</organism>
<dbReference type="Proteomes" id="UP000239907">
    <property type="component" value="Unassembled WGS sequence"/>
</dbReference>
<proteinExistence type="predicted"/>
<protein>
    <submittedName>
        <fullName evidence="1">Uncharacterized protein</fullName>
    </submittedName>
</protein>
<sequence length="129" mass="14399">MPVEFINIDLEIEFSEPLDHLCRELDEAGCLVLYNGSSDTGFLASFEIEDEESRDDPNAIIISFCDAINSLGEQALLVWDQADRRVFDIGYESCPPEGVFTSALRCEVLDQIAKCGADVKITIYQRATK</sequence>
<gene>
    <name evidence="1" type="ORF">BSZ32_13240</name>
</gene>
<dbReference type="OrthoDB" id="6297335at2"/>
<dbReference type="AlphaFoldDB" id="A0A2S7U4N6"/>
<name>A0A2S7U4N6_9BACT</name>
<comment type="caution">
    <text evidence="1">The sequence shown here is derived from an EMBL/GenBank/DDBJ whole genome shotgun (WGS) entry which is preliminary data.</text>
</comment>
<evidence type="ECO:0000313" key="1">
    <source>
        <dbReference type="EMBL" id="PQJ29354.1"/>
    </source>
</evidence>